<dbReference type="Pfam" id="PF00990">
    <property type="entry name" value="GGDEF"/>
    <property type="match status" value="1"/>
</dbReference>
<dbReference type="EMBL" id="CP129113">
    <property type="protein sequence ID" value="WLV24035.1"/>
    <property type="molecule type" value="Genomic_DNA"/>
</dbReference>
<dbReference type="Pfam" id="PF00563">
    <property type="entry name" value="EAL"/>
    <property type="match status" value="1"/>
</dbReference>
<dbReference type="InterPro" id="IPR035919">
    <property type="entry name" value="EAL_sf"/>
</dbReference>
<dbReference type="RefSeq" id="WP_348026658.1">
    <property type="nucleotide sequence ID" value="NZ_CP129113.1"/>
</dbReference>
<dbReference type="CDD" id="cd01949">
    <property type="entry name" value="GGDEF"/>
    <property type="match status" value="1"/>
</dbReference>
<keyword evidence="1" id="KW-1133">Transmembrane helix</keyword>
<dbReference type="SMART" id="SM00052">
    <property type="entry name" value="EAL"/>
    <property type="match status" value="1"/>
</dbReference>
<gene>
    <name evidence="5" type="ORF">QR721_10365</name>
</gene>
<evidence type="ECO:0000256" key="1">
    <source>
        <dbReference type="PROSITE-ProRule" id="PRU00244"/>
    </source>
</evidence>
<dbReference type="PANTHER" id="PTHR33121">
    <property type="entry name" value="CYCLIC DI-GMP PHOSPHODIESTERASE PDEF"/>
    <property type="match status" value="1"/>
</dbReference>
<evidence type="ECO:0000313" key="5">
    <source>
        <dbReference type="EMBL" id="WLV24035.1"/>
    </source>
</evidence>
<dbReference type="SUPFAM" id="SSF55073">
    <property type="entry name" value="Nucleotide cyclase"/>
    <property type="match status" value="1"/>
</dbReference>
<keyword evidence="1" id="KW-0472">Membrane</keyword>
<feature type="transmembrane region" description="Helical" evidence="1">
    <location>
        <begin position="218"/>
        <end position="240"/>
    </location>
</feature>
<feature type="transmembrane region" description="Helical" evidence="1">
    <location>
        <begin position="108"/>
        <end position="126"/>
    </location>
</feature>
<dbReference type="NCBIfam" id="TIGR00254">
    <property type="entry name" value="GGDEF"/>
    <property type="match status" value="1"/>
</dbReference>
<accession>A0ABY9KU21</accession>
<feature type="domain" description="MHYT" evidence="4">
    <location>
        <begin position="7"/>
        <end position="199"/>
    </location>
</feature>
<dbReference type="InterPro" id="IPR029787">
    <property type="entry name" value="Nucleotide_cyclase"/>
</dbReference>
<dbReference type="Pfam" id="PF03707">
    <property type="entry name" value="MHYT"/>
    <property type="match status" value="2"/>
</dbReference>
<dbReference type="PROSITE" id="PS50887">
    <property type="entry name" value="GGDEF"/>
    <property type="match status" value="1"/>
</dbReference>
<dbReference type="PROSITE" id="PS50883">
    <property type="entry name" value="EAL"/>
    <property type="match status" value="1"/>
</dbReference>
<dbReference type="InterPro" id="IPR001633">
    <property type="entry name" value="EAL_dom"/>
</dbReference>
<feature type="transmembrane region" description="Helical" evidence="1">
    <location>
        <begin position="12"/>
        <end position="30"/>
    </location>
</feature>
<reference evidence="5" key="1">
    <citation type="submission" date="2023-06" db="EMBL/GenBank/DDBJ databases">
        <title>A Treasure from Seagulls: Isolation and Description of Aciduricobacillus qingdaonensis gen. nov., sp. nov., a Rare Obligately Uric Acid-utilizing Member in the Family Bacillaceae.</title>
        <authorList>
            <person name="Liu W."/>
            <person name="Wang B."/>
        </authorList>
    </citation>
    <scope>NUCLEOTIDE SEQUENCE</scope>
    <source>
        <strain evidence="5">44XB</strain>
    </source>
</reference>
<feature type="transmembrane region" description="Helical" evidence="1">
    <location>
        <begin position="42"/>
        <end position="65"/>
    </location>
</feature>
<keyword evidence="1" id="KW-0812">Transmembrane</keyword>
<keyword evidence="6" id="KW-1185">Reference proteome</keyword>
<dbReference type="Proteomes" id="UP001180087">
    <property type="component" value="Chromosome"/>
</dbReference>
<dbReference type="InterPro" id="IPR050706">
    <property type="entry name" value="Cyclic-di-GMP_PDE-like"/>
</dbReference>
<dbReference type="PROSITE" id="PS50924">
    <property type="entry name" value="MHYT"/>
    <property type="match status" value="1"/>
</dbReference>
<name>A0ABY9KU21_9BACI</name>
<dbReference type="Gene3D" id="3.20.20.450">
    <property type="entry name" value="EAL domain"/>
    <property type="match status" value="1"/>
</dbReference>
<dbReference type="Gene3D" id="3.30.70.270">
    <property type="match status" value="1"/>
</dbReference>
<proteinExistence type="predicted"/>
<dbReference type="InterPro" id="IPR005330">
    <property type="entry name" value="MHYT_dom"/>
</dbReference>
<dbReference type="InterPro" id="IPR000160">
    <property type="entry name" value="GGDEF_dom"/>
</dbReference>
<feature type="transmembrane region" description="Helical" evidence="1">
    <location>
        <begin position="77"/>
        <end position="96"/>
    </location>
</feature>
<evidence type="ECO:0000259" key="3">
    <source>
        <dbReference type="PROSITE" id="PS50887"/>
    </source>
</evidence>
<dbReference type="InterPro" id="IPR043128">
    <property type="entry name" value="Rev_trsase/Diguanyl_cyclase"/>
</dbReference>
<feature type="domain" description="GGDEF" evidence="3">
    <location>
        <begin position="274"/>
        <end position="406"/>
    </location>
</feature>
<sequence length="675" mass="75731">MIMQGSYNPYIVALSIIIAVLASYSALIIVGKVSYSEGKARIFWLAAGSVVMGSGVWSMHFVGMLSFQMGMKMQHDIALTLTSMAASIFSAFIAFWITAQRKIKGTRIAVGGLVMGSGIITMHYIGMEAMQMTMTIQYDPVWWTISAVIALVASYAALFLFLRFRNSHRASISKWLSSLAMGFAICGMHYSGMKATIFKSKLPMPNVHTGMDNGLDPVLLYGVTVIIFILLLTSWGAMFFERHVLERLAYADSISGLPNRNDMNRHFHSNAGSTDTAVLFLDLDQFKTINDTLNHVIGDKLIAEAGQRLKHLQGEDCEVFRIGGDEFLIVANFSNEMKAKALAEQALNMIERVFHIGTNELYITGSIGISIGKIDEYEHSNLLREAETAMYEAKQRGSNSYVIYNEELGKRKTRKLKLEHDLHQALVKNQLFITYQPQWNVVDNQLSGFESLLRWKHPTKGLVSPAEFIPIAEETGLIIPITKWVIEKACHQARLWYDQGWSQSIAVNLSIRIFQNGQLFSWVEEALGKSGLPPHMLELEITESMVMRNMDDIIRQLEDVRQLGVRISLDDFGTGYSSIAVLDRIPIDCLKLDRLFTNDLETPNKHAIVKGIIRMAKSLKLDIVAEGVEHQEPIDILTTLGCDVMQGYFYGKPMTPPEVSEWLADLKNKSFAFAH</sequence>
<evidence type="ECO:0000313" key="6">
    <source>
        <dbReference type="Proteomes" id="UP001180087"/>
    </source>
</evidence>
<dbReference type="SMART" id="SM00267">
    <property type="entry name" value="GGDEF"/>
    <property type="match status" value="1"/>
</dbReference>
<dbReference type="SUPFAM" id="SSF141868">
    <property type="entry name" value="EAL domain-like"/>
    <property type="match status" value="1"/>
</dbReference>
<feature type="transmembrane region" description="Helical" evidence="1">
    <location>
        <begin position="176"/>
        <end position="198"/>
    </location>
</feature>
<evidence type="ECO:0000259" key="4">
    <source>
        <dbReference type="PROSITE" id="PS50924"/>
    </source>
</evidence>
<feature type="domain" description="EAL" evidence="2">
    <location>
        <begin position="415"/>
        <end position="667"/>
    </location>
</feature>
<protein>
    <submittedName>
        <fullName evidence="5">EAL domain-containing protein</fullName>
    </submittedName>
</protein>
<feature type="transmembrane region" description="Helical" evidence="1">
    <location>
        <begin position="141"/>
        <end position="164"/>
    </location>
</feature>
<evidence type="ECO:0000259" key="2">
    <source>
        <dbReference type="PROSITE" id="PS50883"/>
    </source>
</evidence>
<dbReference type="PANTHER" id="PTHR33121:SF70">
    <property type="entry name" value="SIGNALING PROTEIN YKOW"/>
    <property type="match status" value="1"/>
</dbReference>
<dbReference type="CDD" id="cd01948">
    <property type="entry name" value="EAL"/>
    <property type="match status" value="1"/>
</dbReference>
<organism evidence="5 6">
    <name type="scientific">Aciduricibacillus chroicocephali</name>
    <dbReference type="NCBI Taxonomy" id="3054939"/>
    <lineage>
        <taxon>Bacteria</taxon>
        <taxon>Bacillati</taxon>
        <taxon>Bacillota</taxon>
        <taxon>Bacilli</taxon>
        <taxon>Bacillales</taxon>
        <taxon>Bacillaceae</taxon>
        <taxon>Aciduricibacillus</taxon>
    </lineage>
</organism>